<dbReference type="EMBL" id="QSHO01000010">
    <property type="protein sequence ID" value="RHC16184.1"/>
    <property type="molecule type" value="Genomic_DNA"/>
</dbReference>
<evidence type="ECO:0000313" key="16">
    <source>
        <dbReference type="Proteomes" id="UP000283586"/>
    </source>
</evidence>
<dbReference type="AlphaFoldDB" id="A0A3R6EJY6"/>
<name>A0A3R6EJY6_9FIRM</name>
<dbReference type="PRINTS" id="PR00344">
    <property type="entry name" value="BCTRLSENSOR"/>
</dbReference>
<dbReference type="InterPro" id="IPR005467">
    <property type="entry name" value="His_kinase_dom"/>
</dbReference>
<sequence length="346" mass="39849">MSNGAKRNKKIGTIRWAIVLAFIVTFFSVVSYLLTMAIRFYYYGHAGDNVFAWSVAIYQIMGSLCGIVIAIISVMLYHRMEKLLNGMEDVANGKLDVEIPIENSGEYKVIYENFNQMVRELKNADEQQKQFMKDFSHEFKTPIHSIKGMAEYLQHNEITREEEKEYLNVMAEEAGRLAQLSQNTLLLSKLDHMEVLRKKEEFRLDSQIRDCAILLMPSFEEKNIQLEAELPEMKFYGNEELMKEVWVNLLDNARKYSSEGNLVFVEGKVTQDDLWITVRDEGQGMDEQTKQHLFERYYQGDASHETSGFGMGLPIVKRIVELSGGTIWVESTLGKGTTVTIFLKLI</sequence>
<keyword evidence="5" id="KW-0808">Transferase</keyword>
<evidence type="ECO:0000256" key="8">
    <source>
        <dbReference type="SAM" id="Phobius"/>
    </source>
</evidence>
<keyword evidence="7" id="KW-0902">Two-component regulatory system</keyword>
<feature type="domain" description="HAMP" evidence="10">
    <location>
        <begin position="78"/>
        <end position="126"/>
    </location>
</feature>
<dbReference type="Gene3D" id="1.10.287.130">
    <property type="match status" value="1"/>
</dbReference>
<comment type="caution">
    <text evidence="13">The sequence shown here is derived from an EMBL/GenBank/DDBJ whole genome shotgun (WGS) entry which is preliminary data.</text>
</comment>
<organism evidence="13 15">
    <name type="scientific">Roseburia intestinalis</name>
    <dbReference type="NCBI Taxonomy" id="166486"/>
    <lineage>
        <taxon>Bacteria</taxon>
        <taxon>Bacillati</taxon>
        <taxon>Bacillota</taxon>
        <taxon>Clostridia</taxon>
        <taxon>Lachnospirales</taxon>
        <taxon>Lachnospiraceae</taxon>
        <taxon>Roseburia</taxon>
    </lineage>
</organism>
<dbReference type="CDD" id="cd00082">
    <property type="entry name" value="HisKA"/>
    <property type="match status" value="1"/>
</dbReference>
<evidence type="ECO:0000256" key="1">
    <source>
        <dbReference type="ARBA" id="ARBA00000085"/>
    </source>
</evidence>
<dbReference type="CDD" id="cd06225">
    <property type="entry name" value="HAMP"/>
    <property type="match status" value="1"/>
</dbReference>
<keyword evidence="8" id="KW-0812">Transmembrane</keyword>
<evidence type="ECO:0000259" key="10">
    <source>
        <dbReference type="PROSITE" id="PS50885"/>
    </source>
</evidence>
<evidence type="ECO:0000259" key="9">
    <source>
        <dbReference type="PROSITE" id="PS50109"/>
    </source>
</evidence>
<evidence type="ECO:0000313" key="12">
    <source>
        <dbReference type="EMBL" id="RHA65890.1"/>
    </source>
</evidence>
<keyword evidence="8" id="KW-0472">Membrane</keyword>
<accession>A0A3R6EJY6</accession>
<keyword evidence="6 13" id="KW-0418">Kinase</keyword>
<dbReference type="Pfam" id="PF00512">
    <property type="entry name" value="HisKA"/>
    <property type="match status" value="1"/>
</dbReference>
<dbReference type="Pfam" id="PF02518">
    <property type="entry name" value="HATPase_c"/>
    <property type="match status" value="1"/>
</dbReference>
<evidence type="ECO:0000256" key="3">
    <source>
        <dbReference type="ARBA" id="ARBA00012438"/>
    </source>
</evidence>
<dbReference type="Proteomes" id="UP000479531">
    <property type="component" value="Unassembled WGS sequence"/>
</dbReference>
<dbReference type="PROSITE" id="PS50885">
    <property type="entry name" value="HAMP"/>
    <property type="match status" value="1"/>
</dbReference>
<dbReference type="Proteomes" id="UP000283586">
    <property type="component" value="Unassembled WGS sequence"/>
</dbReference>
<feature type="domain" description="Histidine kinase" evidence="9">
    <location>
        <begin position="134"/>
        <end position="346"/>
    </location>
</feature>
<dbReference type="InterPro" id="IPR003660">
    <property type="entry name" value="HAMP_dom"/>
</dbReference>
<evidence type="ECO:0000313" key="13">
    <source>
        <dbReference type="EMBL" id="RHC16184.1"/>
    </source>
</evidence>
<evidence type="ECO:0000256" key="4">
    <source>
        <dbReference type="ARBA" id="ARBA00022553"/>
    </source>
</evidence>
<dbReference type="SUPFAM" id="SSF47384">
    <property type="entry name" value="Homodimeric domain of signal transducing histidine kinase"/>
    <property type="match status" value="1"/>
</dbReference>
<dbReference type="SMART" id="SM00304">
    <property type="entry name" value="HAMP"/>
    <property type="match status" value="1"/>
</dbReference>
<dbReference type="PROSITE" id="PS50109">
    <property type="entry name" value="HIS_KIN"/>
    <property type="match status" value="1"/>
</dbReference>
<dbReference type="FunFam" id="3.30.565.10:FF:000006">
    <property type="entry name" value="Sensor histidine kinase WalK"/>
    <property type="match status" value="1"/>
</dbReference>
<dbReference type="PANTHER" id="PTHR43711">
    <property type="entry name" value="TWO-COMPONENT HISTIDINE KINASE"/>
    <property type="match status" value="1"/>
</dbReference>
<dbReference type="InterPro" id="IPR050736">
    <property type="entry name" value="Sensor_HK_Regulatory"/>
</dbReference>
<comment type="subcellular location">
    <subcellularLocation>
        <location evidence="2">Membrane</location>
    </subcellularLocation>
</comment>
<reference evidence="15 16" key="1">
    <citation type="submission" date="2018-08" db="EMBL/GenBank/DDBJ databases">
        <title>A genome reference for cultivated species of the human gut microbiota.</title>
        <authorList>
            <person name="Zou Y."/>
            <person name="Xue W."/>
            <person name="Luo G."/>
        </authorList>
    </citation>
    <scope>NUCLEOTIDE SEQUENCE [LARGE SCALE GENOMIC DNA]</scope>
    <source>
        <strain evidence="14 16">AF31-21AC</strain>
        <strain evidence="13 15">AM37-1AC</strain>
        <strain evidence="12 17">AM43-11</strain>
    </source>
</reference>
<dbReference type="GO" id="GO:0000155">
    <property type="term" value="F:phosphorelay sensor kinase activity"/>
    <property type="evidence" value="ECO:0007669"/>
    <property type="project" value="InterPro"/>
</dbReference>
<evidence type="ECO:0000256" key="7">
    <source>
        <dbReference type="ARBA" id="ARBA00023012"/>
    </source>
</evidence>
<dbReference type="SUPFAM" id="SSF55874">
    <property type="entry name" value="ATPase domain of HSP90 chaperone/DNA topoisomerase II/histidine kinase"/>
    <property type="match status" value="1"/>
</dbReference>
<evidence type="ECO:0000256" key="2">
    <source>
        <dbReference type="ARBA" id="ARBA00004370"/>
    </source>
</evidence>
<evidence type="ECO:0000313" key="14">
    <source>
        <dbReference type="EMBL" id="RHN08466.1"/>
    </source>
</evidence>
<dbReference type="InterPro" id="IPR036890">
    <property type="entry name" value="HATPase_C_sf"/>
</dbReference>
<reference evidence="11 18" key="2">
    <citation type="submission" date="2019-10" db="EMBL/GenBank/DDBJ databases">
        <title>Roseburia spp. ameliorate alcoholic fatty liver via restoration of gut barrier function.</title>
        <authorList>
            <person name="Seo B."/>
            <person name="Ko G."/>
        </authorList>
    </citation>
    <scope>NUCLEOTIDE SEQUENCE [LARGE SCALE GENOMIC DNA]</scope>
    <source>
        <strain evidence="11 18">SNUG30017</strain>
    </source>
</reference>
<evidence type="ECO:0000313" key="15">
    <source>
        <dbReference type="Proteomes" id="UP000283513"/>
    </source>
</evidence>
<protein>
    <recommendedName>
        <fullName evidence="3">histidine kinase</fullName>
        <ecNumber evidence="3">2.7.13.3</ecNumber>
    </recommendedName>
</protein>
<dbReference type="GO" id="GO:0016020">
    <property type="term" value="C:membrane"/>
    <property type="evidence" value="ECO:0007669"/>
    <property type="project" value="UniProtKB-SubCell"/>
</dbReference>
<evidence type="ECO:0000256" key="6">
    <source>
        <dbReference type="ARBA" id="ARBA00022777"/>
    </source>
</evidence>
<dbReference type="CDD" id="cd00075">
    <property type="entry name" value="HATPase"/>
    <property type="match status" value="1"/>
</dbReference>
<evidence type="ECO:0000313" key="11">
    <source>
        <dbReference type="EMBL" id="MVQ45566.1"/>
    </source>
</evidence>
<evidence type="ECO:0000313" key="18">
    <source>
        <dbReference type="Proteomes" id="UP000479531"/>
    </source>
</evidence>
<proteinExistence type="predicted"/>
<dbReference type="Proteomes" id="UP000284465">
    <property type="component" value="Unassembled WGS sequence"/>
</dbReference>
<dbReference type="SUPFAM" id="SSF158472">
    <property type="entry name" value="HAMP domain-like"/>
    <property type="match status" value="1"/>
</dbReference>
<dbReference type="Proteomes" id="UP000283513">
    <property type="component" value="Unassembled WGS sequence"/>
</dbReference>
<dbReference type="InterPro" id="IPR036097">
    <property type="entry name" value="HisK_dim/P_sf"/>
</dbReference>
<dbReference type="SMART" id="SM00388">
    <property type="entry name" value="HisKA"/>
    <property type="match status" value="1"/>
</dbReference>
<dbReference type="EC" id="2.7.13.3" evidence="3"/>
<dbReference type="EMBL" id="QRQN01000009">
    <property type="protein sequence ID" value="RHN08466.1"/>
    <property type="molecule type" value="Genomic_DNA"/>
</dbReference>
<feature type="transmembrane region" description="Helical" evidence="8">
    <location>
        <begin position="50"/>
        <end position="77"/>
    </location>
</feature>
<dbReference type="RefSeq" id="WP_117921060.1">
    <property type="nucleotide sequence ID" value="NZ_JBBNID010000007.1"/>
</dbReference>
<evidence type="ECO:0000313" key="17">
    <source>
        <dbReference type="Proteomes" id="UP000284465"/>
    </source>
</evidence>
<dbReference type="EMBL" id="WGGT01000007">
    <property type="protein sequence ID" value="MVQ45566.1"/>
    <property type="molecule type" value="Genomic_DNA"/>
</dbReference>
<evidence type="ECO:0000256" key="5">
    <source>
        <dbReference type="ARBA" id="ARBA00022679"/>
    </source>
</evidence>
<dbReference type="SMART" id="SM00387">
    <property type="entry name" value="HATPase_c"/>
    <property type="match status" value="1"/>
</dbReference>
<dbReference type="Gene3D" id="3.30.565.10">
    <property type="entry name" value="Histidine kinase-like ATPase, C-terminal domain"/>
    <property type="match status" value="1"/>
</dbReference>
<dbReference type="PANTHER" id="PTHR43711:SF1">
    <property type="entry name" value="HISTIDINE KINASE 1"/>
    <property type="match status" value="1"/>
</dbReference>
<feature type="transmembrane region" description="Helical" evidence="8">
    <location>
        <begin position="16"/>
        <end position="38"/>
    </location>
</feature>
<gene>
    <name evidence="13" type="ORF">DW856_12145</name>
    <name evidence="12" type="ORF">DW927_13210</name>
    <name evidence="14" type="ORF">DWZ31_09135</name>
    <name evidence="11" type="ORF">GCK47_07590</name>
</gene>
<comment type="catalytic activity">
    <reaction evidence="1">
        <text>ATP + protein L-histidine = ADP + protein N-phospho-L-histidine.</text>
        <dbReference type="EC" id="2.7.13.3"/>
    </reaction>
</comment>
<dbReference type="EMBL" id="QSFP01000015">
    <property type="protein sequence ID" value="RHA65890.1"/>
    <property type="molecule type" value="Genomic_DNA"/>
</dbReference>
<dbReference type="InterPro" id="IPR004358">
    <property type="entry name" value="Sig_transdc_His_kin-like_C"/>
</dbReference>
<dbReference type="InterPro" id="IPR003594">
    <property type="entry name" value="HATPase_dom"/>
</dbReference>
<keyword evidence="8" id="KW-1133">Transmembrane helix</keyword>
<dbReference type="InterPro" id="IPR003661">
    <property type="entry name" value="HisK_dim/P_dom"/>
</dbReference>
<keyword evidence="4" id="KW-0597">Phosphoprotein</keyword>